<evidence type="ECO:0000259" key="1">
    <source>
        <dbReference type="PROSITE" id="PS51742"/>
    </source>
</evidence>
<reference evidence="2" key="1">
    <citation type="journal article" date="2014" name="Front. Microbiol.">
        <title>High frequency of phylogenetically diverse reductive dehalogenase-homologous genes in deep subseafloor sedimentary metagenomes.</title>
        <authorList>
            <person name="Kawai M."/>
            <person name="Futagami T."/>
            <person name="Toyoda A."/>
            <person name="Takaki Y."/>
            <person name="Nishi S."/>
            <person name="Hori S."/>
            <person name="Arai W."/>
            <person name="Tsubouchi T."/>
            <person name="Morono Y."/>
            <person name="Uchiyama I."/>
            <person name="Ito T."/>
            <person name="Fujiyama A."/>
            <person name="Inagaki F."/>
            <person name="Takami H."/>
        </authorList>
    </citation>
    <scope>NUCLEOTIDE SEQUENCE</scope>
    <source>
        <strain evidence="2">Expedition CK06-06</strain>
    </source>
</reference>
<dbReference type="Pfam" id="PF03479">
    <property type="entry name" value="PCC"/>
    <property type="match status" value="1"/>
</dbReference>
<dbReference type="PROSITE" id="PS51742">
    <property type="entry name" value="PPC"/>
    <property type="match status" value="1"/>
</dbReference>
<dbReference type="SUPFAM" id="SSF117856">
    <property type="entry name" value="AF0104/ALDC/Ptd012-like"/>
    <property type="match status" value="1"/>
</dbReference>
<feature type="domain" description="PPC" evidence="1">
    <location>
        <begin position="1"/>
        <end position="63"/>
    </location>
</feature>
<protein>
    <recommendedName>
        <fullName evidence="1">PPC domain-containing protein</fullName>
    </recommendedName>
</protein>
<dbReference type="EMBL" id="BART01034696">
    <property type="protein sequence ID" value="GAH06898.1"/>
    <property type="molecule type" value="Genomic_DNA"/>
</dbReference>
<sequence length="63" mass="6997">MNLISIPIVHLHISIGTKDYGIFGGHLFQPSIVSITGEVYIFEIDTKLNRAEDPQFGLSLLNI</sequence>
<dbReference type="InterPro" id="IPR005175">
    <property type="entry name" value="PPC_dom"/>
</dbReference>
<evidence type="ECO:0000313" key="2">
    <source>
        <dbReference type="EMBL" id="GAH06898.1"/>
    </source>
</evidence>
<dbReference type="AlphaFoldDB" id="X1EE01"/>
<accession>X1EE01</accession>
<gene>
    <name evidence="2" type="ORF">S01H4_59216</name>
</gene>
<dbReference type="Gene3D" id="3.30.1330.80">
    <property type="entry name" value="Hypothetical protein, similar to alpha- acetolactate decarboxylase, domain 2"/>
    <property type="match status" value="1"/>
</dbReference>
<comment type="caution">
    <text evidence="2">The sequence shown here is derived from an EMBL/GenBank/DDBJ whole genome shotgun (WGS) entry which is preliminary data.</text>
</comment>
<proteinExistence type="predicted"/>
<organism evidence="2">
    <name type="scientific">marine sediment metagenome</name>
    <dbReference type="NCBI Taxonomy" id="412755"/>
    <lineage>
        <taxon>unclassified sequences</taxon>
        <taxon>metagenomes</taxon>
        <taxon>ecological metagenomes</taxon>
    </lineage>
</organism>
<name>X1EE01_9ZZZZ</name>